<organism evidence="1 2">
    <name type="scientific">Pyrenophora seminiperda CCB06</name>
    <dbReference type="NCBI Taxonomy" id="1302712"/>
    <lineage>
        <taxon>Eukaryota</taxon>
        <taxon>Fungi</taxon>
        <taxon>Dikarya</taxon>
        <taxon>Ascomycota</taxon>
        <taxon>Pezizomycotina</taxon>
        <taxon>Dothideomycetes</taxon>
        <taxon>Pleosporomycetidae</taxon>
        <taxon>Pleosporales</taxon>
        <taxon>Pleosporineae</taxon>
        <taxon>Pleosporaceae</taxon>
        <taxon>Pyrenophora</taxon>
    </lineage>
</organism>
<dbReference type="EMBL" id="KE747814">
    <property type="protein sequence ID" value="RMZ67931.1"/>
    <property type="molecule type" value="Genomic_DNA"/>
</dbReference>
<name>A0A3M7M0D0_9PLEO</name>
<keyword evidence="1" id="KW-0808">Transferase</keyword>
<keyword evidence="2" id="KW-1185">Reference proteome</keyword>
<keyword evidence="1" id="KW-0418">Kinase</keyword>
<evidence type="ECO:0000313" key="2">
    <source>
        <dbReference type="Proteomes" id="UP000265663"/>
    </source>
</evidence>
<reference evidence="1 2" key="1">
    <citation type="journal article" date="2014" name="PLoS ONE">
        <title>De novo Genome Assembly of the Fungal Plant Pathogen Pyrenophora semeniperda.</title>
        <authorList>
            <person name="Soliai M.M."/>
            <person name="Meyer S.E."/>
            <person name="Udall J.A."/>
            <person name="Elzinga D.E."/>
            <person name="Hermansen R.A."/>
            <person name="Bodily P.M."/>
            <person name="Hart A.A."/>
            <person name="Coleman C.E."/>
        </authorList>
    </citation>
    <scope>NUCLEOTIDE SEQUENCE [LARGE SCALE GENOMIC DNA]</scope>
    <source>
        <strain evidence="1 2">CCB06</strain>
        <tissue evidence="1">Mycelium</tissue>
    </source>
</reference>
<accession>A0A3M7M0D0</accession>
<dbReference type="AlphaFoldDB" id="A0A3M7M0D0"/>
<evidence type="ECO:0000313" key="1">
    <source>
        <dbReference type="EMBL" id="RMZ67931.1"/>
    </source>
</evidence>
<proteinExistence type="predicted"/>
<dbReference type="GO" id="GO:0016301">
    <property type="term" value="F:kinase activity"/>
    <property type="evidence" value="ECO:0007669"/>
    <property type="project" value="UniProtKB-KW"/>
</dbReference>
<dbReference type="Proteomes" id="UP000265663">
    <property type="component" value="Unassembled WGS sequence"/>
</dbReference>
<protein>
    <submittedName>
        <fullName evidence="1">Dephospho-kinase cab5</fullName>
    </submittedName>
</protein>
<gene>
    <name evidence="1" type="ORF">GMOD_00004012</name>
</gene>
<sequence>MNVWGSPYLKHVGDRLLDRQYVSLPDHVLFIPLNCYQWHNDDPDYDSSLTYAPIFLVALPRERSRIGYGYANGSDARCEKGPA</sequence>